<dbReference type="InterPro" id="IPR012292">
    <property type="entry name" value="Globin/Proto"/>
</dbReference>
<reference evidence="8" key="1">
    <citation type="submission" date="2020-10" db="EMBL/GenBank/DDBJ databases">
        <authorList>
            <person name="Kikuchi T."/>
        </authorList>
    </citation>
    <scope>NUCLEOTIDE SEQUENCE</scope>
    <source>
        <strain evidence="8">NKZ352</strain>
    </source>
</reference>
<dbReference type="InterPro" id="IPR007915">
    <property type="entry name" value="TMEM258/Ost5"/>
</dbReference>
<evidence type="ECO:0000256" key="2">
    <source>
        <dbReference type="ARBA" id="ARBA00009825"/>
    </source>
</evidence>
<evidence type="ECO:0000313" key="8">
    <source>
        <dbReference type="EMBL" id="CAD6196092.1"/>
    </source>
</evidence>
<evidence type="ECO:0000256" key="5">
    <source>
        <dbReference type="ARBA" id="ARBA00023136"/>
    </source>
</evidence>
<keyword evidence="5 7" id="KW-0472">Membrane</keyword>
<evidence type="ECO:0000313" key="9">
    <source>
        <dbReference type="Proteomes" id="UP000835052"/>
    </source>
</evidence>
<dbReference type="CDD" id="cd01040">
    <property type="entry name" value="Mb-like"/>
    <property type="match status" value="1"/>
</dbReference>
<keyword evidence="3 7" id="KW-0812">Transmembrane</keyword>
<feature type="region of interest" description="Disordered" evidence="6">
    <location>
        <begin position="184"/>
        <end position="220"/>
    </location>
</feature>
<evidence type="ECO:0000256" key="4">
    <source>
        <dbReference type="ARBA" id="ARBA00022989"/>
    </source>
</evidence>
<dbReference type="AlphaFoldDB" id="A0A8S1HNV6"/>
<protein>
    <recommendedName>
        <fullName evidence="10">Globin family profile domain-containing protein</fullName>
    </recommendedName>
</protein>
<evidence type="ECO:0000256" key="3">
    <source>
        <dbReference type="ARBA" id="ARBA00022692"/>
    </source>
</evidence>
<evidence type="ECO:0000256" key="1">
    <source>
        <dbReference type="ARBA" id="ARBA00004141"/>
    </source>
</evidence>
<dbReference type="GO" id="GO:0019825">
    <property type="term" value="F:oxygen binding"/>
    <property type="evidence" value="ECO:0007669"/>
    <property type="project" value="InterPro"/>
</dbReference>
<feature type="transmembrane region" description="Helical" evidence="7">
    <location>
        <begin position="20"/>
        <end position="42"/>
    </location>
</feature>
<dbReference type="EMBL" id="CAJGYM010000066">
    <property type="protein sequence ID" value="CAD6196092.1"/>
    <property type="molecule type" value="Genomic_DNA"/>
</dbReference>
<gene>
    <name evidence="8" type="ORF">CAUJ_LOCUS12007</name>
</gene>
<organism evidence="8 9">
    <name type="scientific">Caenorhabditis auriculariae</name>
    <dbReference type="NCBI Taxonomy" id="2777116"/>
    <lineage>
        <taxon>Eukaryota</taxon>
        <taxon>Metazoa</taxon>
        <taxon>Ecdysozoa</taxon>
        <taxon>Nematoda</taxon>
        <taxon>Chromadorea</taxon>
        <taxon>Rhabditida</taxon>
        <taxon>Rhabditina</taxon>
        <taxon>Rhabditomorpha</taxon>
        <taxon>Rhabditoidea</taxon>
        <taxon>Rhabditidae</taxon>
        <taxon>Peloderinae</taxon>
        <taxon>Caenorhabditis</taxon>
    </lineage>
</organism>
<feature type="transmembrane region" description="Helical" evidence="7">
    <location>
        <begin position="54"/>
        <end position="74"/>
    </location>
</feature>
<evidence type="ECO:0008006" key="10">
    <source>
        <dbReference type="Google" id="ProtNLM"/>
    </source>
</evidence>
<dbReference type="Pfam" id="PF05251">
    <property type="entry name" value="Ost5"/>
    <property type="match status" value="1"/>
</dbReference>
<dbReference type="GO" id="GO:0008250">
    <property type="term" value="C:oligosaccharyltransferase complex"/>
    <property type="evidence" value="ECO:0007669"/>
    <property type="project" value="InterPro"/>
</dbReference>
<feature type="compositionally biased region" description="Basic residues" evidence="6">
    <location>
        <begin position="185"/>
        <end position="201"/>
    </location>
</feature>
<dbReference type="PANTHER" id="PTHR13636">
    <property type="entry name" value="TRANSMEMBRANE PROTEIN 258"/>
    <property type="match status" value="1"/>
</dbReference>
<feature type="compositionally biased region" description="Low complexity" evidence="6">
    <location>
        <begin position="202"/>
        <end position="215"/>
    </location>
</feature>
<dbReference type="Gene3D" id="1.10.490.10">
    <property type="entry name" value="Globins"/>
    <property type="match status" value="1"/>
</dbReference>
<dbReference type="InterPro" id="IPR009050">
    <property type="entry name" value="Globin-like_sf"/>
</dbReference>
<dbReference type="OrthoDB" id="5863194at2759"/>
<dbReference type="InterPro" id="IPR044399">
    <property type="entry name" value="Mb-like_M"/>
</dbReference>
<comment type="similarity">
    <text evidence="2">Belongs to the OST5 family.</text>
</comment>
<comment type="subcellular location">
    <subcellularLocation>
        <location evidence="1">Membrane</location>
        <topology evidence="1">Multi-pass membrane protein</topology>
    </subcellularLocation>
</comment>
<keyword evidence="9" id="KW-1185">Reference proteome</keyword>
<dbReference type="Proteomes" id="UP000835052">
    <property type="component" value="Unassembled WGS sequence"/>
</dbReference>
<dbReference type="GO" id="GO:0020037">
    <property type="term" value="F:heme binding"/>
    <property type="evidence" value="ECO:0007669"/>
    <property type="project" value="InterPro"/>
</dbReference>
<name>A0A8S1HNV6_9PELO</name>
<evidence type="ECO:0000256" key="7">
    <source>
        <dbReference type="SAM" id="Phobius"/>
    </source>
</evidence>
<proteinExistence type="inferred from homology"/>
<keyword evidence="4 7" id="KW-1133">Transmembrane helix</keyword>
<sequence>MEVSKMPRYTGPVSAANFPHLTIILCAAGLLFAAWFMVLEVTSNKYNRSILKELTIASLAALFLGFGTTFLLLWRRRDWYFCGGAFRCVYGQINLEDSCETHEGVTDGGRRLQPRLLRYFLDAYAHHAAICPPEHDRFFLTDAGRTKNPEPLNPTACGKSHDECRVLDISWDRRAKMMGAGRTGFRYKKHTPINNNKKSKKTNSPSSSQTLSSKSVTRLAVPETMRRRSGSVPVIKLNTLASEWSLKYEHVRALKMTWARLCEPPRFNCKGIVGLVERVWEKLDHKDKDVRTIFYNAAFVDSMHERCERRFEDEQVTPQCCVYRRSGSIATLRDHTHFFVSLVSQVVMSLDIDPTRILEHLDMLGRNHAYLRKYGFKATHWEKVGEYFVDIVVIQDCVRGFPEACRAWTMLIAAMVDRLRAAPRRGSFADTNGFANSRRGSACSLVNHGSSDGSLATASPSSSQTKMPGGCKEFVEKEKGIESRRNSLILPATTIDMSHLKSVLPDNDVAA</sequence>
<comment type="caution">
    <text evidence="8">The sequence shown here is derived from an EMBL/GenBank/DDBJ whole genome shotgun (WGS) entry which is preliminary data.</text>
</comment>
<evidence type="ECO:0000256" key="6">
    <source>
        <dbReference type="SAM" id="MobiDB-lite"/>
    </source>
</evidence>
<dbReference type="SUPFAM" id="SSF46458">
    <property type="entry name" value="Globin-like"/>
    <property type="match status" value="1"/>
</dbReference>
<accession>A0A8S1HNV6</accession>